<feature type="transmembrane region" description="Helical" evidence="9">
    <location>
        <begin position="618"/>
        <end position="637"/>
    </location>
</feature>
<feature type="region of interest" description="Disordered" evidence="8">
    <location>
        <begin position="345"/>
        <end position="376"/>
    </location>
</feature>
<reference evidence="10 11" key="1">
    <citation type="journal article" date="2018" name="Nat. Ecol. Evol.">
        <title>Genomic signatures of mitonuclear coevolution across populations of Tigriopus californicus.</title>
        <authorList>
            <person name="Barreto F.S."/>
            <person name="Watson E.T."/>
            <person name="Lima T.G."/>
            <person name="Willett C.S."/>
            <person name="Edmands S."/>
            <person name="Li W."/>
            <person name="Burton R.S."/>
        </authorList>
    </citation>
    <scope>NUCLEOTIDE SEQUENCE [LARGE SCALE GENOMIC DNA]</scope>
    <source>
        <strain evidence="10 11">San Diego</strain>
    </source>
</reference>
<comment type="similarity">
    <text evidence="2">Belongs to the SID1 family.</text>
</comment>
<keyword evidence="3 9" id="KW-0812">Transmembrane</keyword>
<keyword evidence="6 9" id="KW-0472">Membrane</keyword>
<dbReference type="STRING" id="6832.A0A553PNX7"/>
<accession>A0A553PNX7</accession>
<feature type="transmembrane region" description="Helical" evidence="9">
    <location>
        <begin position="674"/>
        <end position="695"/>
    </location>
</feature>
<dbReference type="GO" id="GO:0051033">
    <property type="term" value="F:RNA transmembrane transporter activity"/>
    <property type="evidence" value="ECO:0007669"/>
    <property type="project" value="TreeGrafter"/>
</dbReference>
<evidence type="ECO:0000256" key="7">
    <source>
        <dbReference type="ARBA" id="ARBA00023180"/>
    </source>
</evidence>
<feature type="transmembrane region" description="Helical" evidence="9">
    <location>
        <begin position="590"/>
        <end position="612"/>
    </location>
</feature>
<dbReference type="PANTHER" id="PTHR12185">
    <property type="entry name" value="SID1 TRANSMEMBRANE FAMILY MEMEBER"/>
    <property type="match status" value="1"/>
</dbReference>
<evidence type="ECO:0000313" key="10">
    <source>
        <dbReference type="EMBL" id="TRY79381.1"/>
    </source>
</evidence>
<evidence type="ECO:0000256" key="1">
    <source>
        <dbReference type="ARBA" id="ARBA00004141"/>
    </source>
</evidence>
<dbReference type="PANTHER" id="PTHR12185:SF14">
    <property type="entry name" value="CHOLESTEROL UPTAKE PROTEIN 1"/>
    <property type="match status" value="1"/>
</dbReference>
<feature type="transmembrane region" description="Helical" evidence="9">
    <location>
        <begin position="750"/>
        <end position="770"/>
    </location>
</feature>
<feature type="region of interest" description="Disordered" evidence="8">
    <location>
        <begin position="97"/>
        <end position="122"/>
    </location>
</feature>
<protein>
    <submittedName>
        <fullName evidence="10">Uncharacterized protein</fullName>
    </submittedName>
</protein>
<evidence type="ECO:0000256" key="3">
    <source>
        <dbReference type="ARBA" id="ARBA00022692"/>
    </source>
</evidence>
<feature type="transmembrane region" description="Helical" evidence="9">
    <location>
        <begin position="649"/>
        <end position="668"/>
    </location>
</feature>
<feature type="transmembrane region" description="Helical" evidence="9">
    <location>
        <begin position="487"/>
        <end position="509"/>
    </location>
</feature>
<evidence type="ECO:0000256" key="4">
    <source>
        <dbReference type="ARBA" id="ARBA00022729"/>
    </source>
</evidence>
<dbReference type="InterPro" id="IPR025958">
    <property type="entry name" value="SID1_TM_fam"/>
</dbReference>
<feature type="transmembrane region" description="Helical" evidence="9">
    <location>
        <begin position="791"/>
        <end position="813"/>
    </location>
</feature>
<dbReference type="OMA" id="WIIFLMG"/>
<comment type="caution">
    <text evidence="10">The sequence shown here is derived from an EMBL/GenBank/DDBJ whole genome shotgun (WGS) entry which is preliminary data.</text>
</comment>
<proteinExistence type="inferred from homology"/>
<name>A0A553PNX7_TIGCA</name>
<feature type="compositionally biased region" description="Low complexity" evidence="8">
    <location>
        <begin position="98"/>
        <end position="118"/>
    </location>
</feature>
<organism evidence="10 11">
    <name type="scientific">Tigriopus californicus</name>
    <name type="common">Marine copepod</name>
    <dbReference type="NCBI Taxonomy" id="6832"/>
    <lineage>
        <taxon>Eukaryota</taxon>
        <taxon>Metazoa</taxon>
        <taxon>Ecdysozoa</taxon>
        <taxon>Arthropoda</taxon>
        <taxon>Crustacea</taxon>
        <taxon>Multicrustacea</taxon>
        <taxon>Hexanauplia</taxon>
        <taxon>Copepoda</taxon>
        <taxon>Harpacticoida</taxon>
        <taxon>Harpacticidae</taxon>
        <taxon>Tigriopus</taxon>
    </lineage>
</organism>
<feature type="transmembrane region" description="Helical" evidence="9">
    <location>
        <begin position="542"/>
        <end position="561"/>
    </location>
</feature>
<dbReference type="EMBL" id="VCGU01000002">
    <property type="protein sequence ID" value="TRY79381.1"/>
    <property type="molecule type" value="Genomic_DNA"/>
</dbReference>
<dbReference type="AlphaFoldDB" id="A0A553PNX7"/>
<evidence type="ECO:0000313" key="11">
    <source>
        <dbReference type="Proteomes" id="UP000318571"/>
    </source>
</evidence>
<feature type="transmembrane region" description="Helical" evidence="9">
    <location>
        <begin position="725"/>
        <end position="744"/>
    </location>
</feature>
<dbReference type="GO" id="GO:0005886">
    <property type="term" value="C:plasma membrane"/>
    <property type="evidence" value="ECO:0007669"/>
    <property type="project" value="TreeGrafter"/>
</dbReference>
<gene>
    <name evidence="10" type="ORF">TCAL_09823</name>
</gene>
<feature type="transmembrane region" description="Helical" evidence="9">
    <location>
        <begin position="290"/>
        <end position="311"/>
    </location>
</feature>
<evidence type="ECO:0000256" key="8">
    <source>
        <dbReference type="SAM" id="MobiDB-lite"/>
    </source>
</evidence>
<evidence type="ECO:0000256" key="9">
    <source>
        <dbReference type="SAM" id="Phobius"/>
    </source>
</evidence>
<sequence>MGFDMVWWWVLGSDRGGGTGGRGGSVSPQPILVRAQNQQYRDSVSQVLYENQTAVWHSFVNQTEENHLAFSIPACICGISPCGSSQRCWVRIRSTCPSGTRRASSRGSTRTGSNSSARPSSSLGEFENLTLILSTYSSQPVELKARIALIQNYIQATGSKVAEVSSTRPYVWTFIPPKTMQHTHVRVQVQSEDRHICGLISVSPLGCPYHDVEAEAQYNARWQTMLGHATIGVKLEGKFEHGFNIVALTRSHDGTCLASRRADTPLSSGKRVKTLRVEVLPEPDSIQLQVLIITGAVFGLIAGLCLISYFCQLPMEGQVIYKLQQIRKEKPEAYEAIQSSMFRYRVSQSPPPPPPLDSNRSDANHPGTDDVDGAIPSQTYSVESTLSQRSSRTVIELQAFTAEDEVDCRSLPYHQCANLTALSSKEVRIVGTQTLDSLIVESFKTFKRKKEASVRETKHDRNLMLDHMAIMYDKDIYPSSIKLKSSLYTWIIFLMGTFYTIPVVQLLLFNQNTSIFQGNLDVCYYNYRCKYAFMKIEDFNHFFSNIAYIGLGCLFLGMTKIRQTRFKELVRMRNFGQTYKVRRGVPEQYGIFYALGGAMIMEGILSACYHICPTKINFQFDTTFMYVLAILCFLKIYQFRHPDITTNAYIVFSFIGAALLLEVIGYYWDNFVFWLAFILFYLFIILSFIIHTYYYGRFAVLKRSWSDILKGRQLSGLRPARQIKFGLCVVVTVVNCALAVFFLHRRDPGISKYLLIILIGNMVIYILYYCGVKLHYWLILKQPNEKISPQCAIYLLLSLVFVGGGISLFTMSLKNSALSPAQSRDMNGPCAVLFFDYHDLWHFLSAAGLYTTFMMVMTLEDENLDTEWHNIHVF</sequence>
<evidence type="ECO:0000256" key="6">
    <source>
        <dbReference type="ARBA" id="ARBA00023136"/>
    </source>
</evidence>
<dbReference type="Proteomes" id="UP000318571">
    <property type="component" value="Chromosome 6"/>
</dbReference>
<dbReference type="GO" id="GO:0005764">
    <property type="term" value="C:lysosome"/>
    <property type="evidence" value="ECO:0007669"/>
    <property type="project" value="TreeGrafter"/>
</dbReference>
<dbReference type="Pfam" id="PF13965">
    <property type="entry name" value="SID-1_RNA_chan"/>
    <property type="match status" value="1"/>
</dbReference>
<feature type="transmembrane region" description="Helical" evidence="9">
    <location>
        <begin position="840"/>
        <end position="859"/>
    </location>
</feature>
<evidence type="ECO:0000256" key="5">
    <source>
        <dbReference type="ARBA" id="ARBA00022989"/>
    </source>
</evidence>
<keyword evidence="4" id="KW-0732">Signal</keyword>
<keyword evidence="11" id="KW-1185">Reference proteome</keyword>
<comment type="subcellular location">
    <subcellularLocation>
        <location evidence="1">Membrane</location>
        <topology evidence="1">Multi-pass membrane protein</topology>
    </subcellularLocation>
</comment>
<keyword evidence="5 9" id="KW-1133">Transmembrane helix</keyword>
<keyword evidence="7" id="KW-0325">Glycoprotein</keyword>
<evidence type="ECO:0000256" key="2">
    <source>
        <dbReference type="ARBA" id="ARBA00006618"/>
    </source>
</evidence>
<dbReference type="GO" id="GO:0003725">
    <property type="term" value="F:double-stranded RNA binding"/>
    <property type="evidence" value="ECO:0007669"/>
    <property type="project" value="TreeGrafter"/>
</dbReference>